<protein>
    <submittedName>
        <fullName evidence="1">Uncharacterized protein</fullName>
    </submittedName>
</protein>
<organism evidence="1 2">
    <name type="scientific">Glaciecola nitratireducens (strain JCM 12485 / KCTC 12276 / FR1064)</name>
    <dbReference type="NCBI Taxonomy" id="1085623"/>
    <lineage>
        <taxon>Bacteria</taxon>
        <taxon>Pseudomonadati</taxon>
        <taxon>Pseudomonadota</taxon>
        <taxon>Gammaproteobacteria</taxon>
        <taxon>Alteromonadales</taxon>
        <taxon>Alteromonadaceae</taxon>
        <taxon>Brumicola</taxon>
    </lineage>
</organism>
<dbReference type="KEGG" id="gni:GNIT_1327"/>
<keyword evidence="2" id="KW-1185">Reference proteome</keyword>
<name>G4QGC6_GLANF</name>
<dbReference type="STRING" id="1085623.GNIT_1327"/>
<dbReference type="Proteomes" id="UP000009282">
    <property type="component" value="Chromosome"/>
</dbReference>
<evidence type="ECO:0000313" key="2">
    <source>
        <dbReference type="Proteomes" id="UP000009282"/>
    </source>
</evidence>
<proteinExistence type="predicted"/>
<dbReference type="AlphaFoldDB" id="G4QGC6"/>
<gene>
    <name evidence="1" type="ordered locus">GNIT_1327</name>
</gene>
<sequence length="64" mass="7390">MGYFETTTIANNDFIFVSVPVSFINSQYRVLRIDKNSRFIDSIDHGLYDGNAHSFLNYHSDKVV</sequence>
<dbReference type="HOGENOM" id="CLU_2861411_0_0_6"/>
<evidence type="ECO:0000313" key="1">
    <source>
        <dbReference type="EMBL" id="AEP29451.1"/>
    </source>
</evidence>
<reference evidence="1 2" key="1">
    <citation type="journal article" date="2011" name="J. Bacteriol.">
        <title>Complete genome sequence of seawater bacterium Glaciecola nitratireducens FR1064T.</title>
        <authorList>
            <person name="Bian F."/>
            <person name="Qin Q.L."/>
            <person name="Xie B.B."/>
            <person name="Shu Y.L."/>
            <person name="Zhang X.Y."/>
            <person name="Yu Y."/>
            <person name="Chen B."/>
            <person name="Chen X.L."/>
            <person name="Zhou B.C."/>
            <person name="Zhang Y.Z."/>
        </authorList>
    </citation>
    <scope>NUCLEOTIDE SEQUENCE [LARGE SCALE GENOMIC DNA]</scope>
    <source>
        <strain evidence="2">JCM 12485 / KCTC 12276 / FR1064</strain>
    </source>
</reference>
<accession>G4QGC6</accession>
<dbReference type="EMBL" id="CP003060">
    <property type="protein sequence ID" value="AEP29451.1"/>
    <property type="molecule type" value="Genomic_DNA"/>
</dbReference>